<dbReference type="GO" id="GO:0030148">
    <property type="term" value="P:sphingolipid biosynthetic process"/>
    <property type="evidence" value="ECO:0007669"/>
    <property type="project" value="TreeGrafter"/>
</dbReference>
<dbReference type="PANTHER" id="PTHR43550:SF3">
    <property type="entry name" value="3-KETODIHYDROSPHINGOSINE REDUCTASE"/>
    <property type="match status" value="1"/>
</dbReference>
<dbReference type="Pfam" id="PF00106">
    <property type="entry name" value="adh_short"/>
    <property type="match status" value="1"/>
</dbReference>
<dbReference type="STRING" id="41067.A0A2I2FH27"/>
<dbReference type="RefSeq" id="XP_024673949.1">
    <property type="nucleotide sequence ID" value="XM_024816144.1"/>
</dbReference>
<dbReference type="OrthoDB" id="10267115at2759"/>
<dbReference type="GO" id="GO:0005789">
    <property type="term" value="C:endoplasmic reticulum membrane"/>
    <property type="evidence" value="ECO:0007669"/>
    <property type="project" value="TreeGrafter"/>
</dbReference>
<dbReference type="Gene3D" id="3.40.50.720">
    <property type="entry name" value="NAD(P)-binding Rossmann-like Domain"/>
    <property type="match status" value="1"/>
</dbReference>
<organism evidence="1 2">
    <name type="scientific">Aspergillus candidus</name>
    <dbReference type="NCBI Taxonomy" id="41067"/>
    <lineage>
        <taxon>Eukaryota</taxon>
        <taxon>Fungi</taxon>
        <taxon>Dikarya</taxon>
        <taxon>Ascomycota</taxon>
        <taxon>Pezizomycotina</taxon>
        <taxon>Eurotiomycetes</taxon>
        <taxon>Eurotiomycetidae</taxon>
        <taxon>Eurotiales</taxon>
        <taxon>Aspergillaceae</taxon>
        <taxon>Aspergillus</taxon>
        <taxon>Aspergillus subgen. Circumdati</taxon>
    </lineage>
</organism>
<dbReference type="Proteomes" id="UP000234585">
    <property type="component" value="Unassembled WGS sequence"/>
</dbReference>
<dbReference type="InterPro" id="IPR002347">
    <property type="entry name" value="SDR_fam"/>
</dbReference>
<gene>
    <name evidence="1" type="ORF">BDW47DRAFT_123891</name>
</gene>
<proteinExistence type="predicted"/>
<dbReference type="PRINTS" id="PR00081">
    <property type="entry name" value="GDHRDH"/>
</dbReference>
<dbReference type="AlphaFoldDB" id="A0A2I2FH27"/>
<evidence type="ECO:0000313" key="1">
    <source>
        <dbReference type="EMBL" id="PLB39937.1"/>
    </source>
</evidence>
<name>A0A2I2FH27_ASPCN</name>
<protein>
    <recommendedName>
        <fullName evidence="3">NAD(P)-binding protein</fullName>
    </recommendedName>
</protein>
<dbReference type="PANTHER" id="PTHR43550">
    <property type="entry name" value="3-KETODIHYDROSPHINGOSINE REDUCTASE"/>
    <property type="match status" value="1"/>
</dbReference>
<dbReference type="GO" id="GO:0047560">
    <property type="term" value="F:3-dehydrosphinganine reductase activity"/>
    <property type="evidence" value="ECO:0007669"/>
    <property type="project" value="TreeGrafter"/>
</dbReference>
<keyword evidence="2" id="KW-1185">Reference proteome</keyword>
<dbReference type="GeneID" id="36523304"/>
<evidence type="ECO:0000313" key="2">
    <source>
        <dbReference type="Proteomes" id="UP000234585"/>
    </source>
</evidence>
<sequence length="230" mass="25222">MLGRVDTSEFDVDHKLVIVAGASKGLGRALSLELVRRALEETRELMESNKRRVYQRIEATNLDLVDSQMEAQAKQIEFFVNITADSIRSCMDKNFMSSTFIAHAVMKRWIADSSSCRGGGNHSSNPHRHLMFTASTAALVAVPGYAVYAPAKAAIRALADILRMEALMYESTVSIRIHCSFPGTIYTESFYEEQEKTPGLCKHIEGPVEDGGGQSAGEIVSGIHTVGFGF</sequence>
<accession>A0A2I2FH27</accession>
<dbReference type="EMBL" id="KZ559126">
    <property type="protein sequence ID" value="PLB39937.1"/>
    <property type="molecule type" value="Genomic_DNA"/>
</dbReference>
<reference evidence="1 2" key="1">
    <citation type="submission" date="2017-12" db="EMBL/GenBank/DDBJ databases">
        <authorList>
            <consortium name="DOE Joint Genome Institute"/>
            <person name="Haridas S."/>
            <person name="Kjaerbolling I."/>
            <person name="Vesth T.C."/>
            <person name="Frisvad J.C."/>
            <person name="Nybo J.L."/>
            <person name="Theobald S."/>
            <person name="Kuo A."/>
            <person name="Bowyer P."/>
            <person name="Matsuda Y."/>
            <person name="Mondo S."/>
            <person name="Lyhne E.K."/>
            <person name="Kogle M.E."/>
            <person name="Clum A."/>
            <person name="Lipzen A."/>
            <person name="Salamov A."/>
            <person name="Ngan C.Y."/>
            <person name="Daum C."/>
            <person name="Chiniquy J."/>
            <person name="Barry K."/>
            <person name="LaButti K."/>
            <person name="Simmons B.A."/>
            <person name="Magnuson J.K."/>
            <person name="Mortensen U.H."/>
            <person name="Larsen T.O."/>
            <person name="Grigoriev I.V."/>
            <person name="Baker S.E."/>
            <person name="Andersen M.R."/>
            <person name="Nordberg H.P."/>
            <person name="Cantor M.N."/>
            <person name="Hua S.X."/>
        </authorList>
    </citation>
    <scope>NUCLEOTIDE SEQUENCE [LARGE SCALE GENOMIC DNA]</scope>
    <source>
        <strain evidence="1 2">CBS 102.13</strain>
    </source>
</reference>
<dbReference type="SUPFAM" id="SSF51735">
    <property type="entry name" value="NAD(P)-binding Rossmann-fold domains"/>
    <property type="match status" value="1"/>
</dbReference>
<dbReference type="GO" id="GO:0006666">
    <property type="term" value="P:3-keto-sphinganine metabolic process"/>
    <property type="evidence" value="ECO:0007669"/>
    <property type="project" value="TreeGrafter"/>
</dbReference>
<dbReference type="InterPro" id="IPR036291">
    <property type="entry name" value="NAD(P)-bd_dom_sf"/>
</dbReference>
<evidence type="ECO:0008006" key="3">
    <source>
        <dbReference type="Google" id="ProtNLM"/>
    </source>
</evidence>